<dbReference type="Gene3D" id="2.60.40.420">
    <property type="entry name" value="Cupredoxins - blue copper proteins"/>
    <property type="match status" value="3"/>
</dbReference>
<dbReference type="Pfam" id="PF13290">
    <property type="entry name" value="CHB_HEX_C_1"/>
    <property type="match status" value="1"/>
</dbReference>
<evidence type="ECO:0000256" key="2">
    <source>
        <dbReference type="ARBA" id="ARBA00022982"/>
    </source>
</evidence>
<comment type="caution">
    <text evidence="4">The sequence shown here is derived from an EMBL/GenBank/DDBJ whole genome shotgun (WGS) entry which is preliminary data.</text>
</comment>
<dbReference type="CDD" id="cd00063">
    <property type="entry name" value="FN3"/>
    <property type="match status" value="1"/>
</dbReference>
<keyword evidence="2" id="KW-0249">Electron transport</keyword>
<dbReference type="SUPFAM" id="SSF49503">
    <property type="entry name" value="Cupredoxins"/>
    <property type="match status" value="3"/>
</dbReference>
<reference evidence="4 5" key="1">
    <citation type="submission" date="2024-01" db="EMBL/GenBank/DDBJ databases">
        <title>The genome of the rayed Mediterranean limpet Patella caerulea (Linnaeus, 1758).</title>
        <authorList>
            <person name="Anh-Thu Weber A."/>
            <person name="Halstead-Nussloch G."/>
        </authorList>
    </citation>
    <scope>NUCLEOTIDE SEQUENCE [LARGE SCALE GENOMIC DNA]</scope>
    <source>
        <strain evidence="4">AATW-2023a</strain>
        <tissue evidence="4">Whole specimen</tissue>
    </source>
</reference>
<feature type="domain" description="GH29D-like beta-sandwich" evidence="3">
    <location>
        <begin position="788"/>
        <end position="829"/>
    </location>
</feature>
<dbReference type="SUPFAM" id="SSF49265">
    <property type="entry name" value="Fibronectin type III"/>
    <property type="match status" value="1"/>
</dbReference>
<dbReference type="InterPro" id="IPR003961">
    <property type="entry name" value="FN3_dom"/>
</dbReference>
<dbReference type="InterPro" id="IPR059177">
    <property type="entry name" value="GH29D-like_dom"/>
</dbReference>
<dbReference type="Proteomes" id="UP001347796">
    <property type="component" value="Unassembled WGS sequence"/>
</dbReference>
<dbReference type="PANTHER" id="PTHR34192">
    <property type="entry name" value="PLASTOCYANIN MAJOR ISOFORM, CHLOROPLASTIC-RELATED"/>
    <property type="match status" value="1"/>
</dbReference>
<dbReference type="AlphaFoldDB" id="A0AAN8JKM1"/>
<dbReference type="EMBL" id="JAZGQO010000010">
    <property type="protein sequence ID" value="KAK6175733.1"/>
    <property type="molecule type" value="Genomic_DNA"/>
</dbReference>
<keyword evidence="1" id="KW-0813">Transport</keyword>
<accession>A0AAN8JKM1</accession>
<evidence type="ECO:0000256" key="1">
    <source>
        <dbReference type="ARBA" id="ARBA00022448"/>
    </source>
</evidence>
<dbReference type="InterPro" id="IPR036116">
    <property type="entry name" value="FN3_sf"/>
</dbReference>
<protein>
    <recommendedName>
        <fullName evidence="3">GH29D-like beta-sandwich domain-containing protein</fullName>
    </recommendedName>
</protein>
<evidence type="ECO:0000313" key="5">
    <source>
        <dbReference type="Proteomes" id="UP001347796"/>
    </source>
</evidence>
<name>A0AAN8JKM1_PATCE</name>
<evidence type="ECO:0000313" key="4">
    <source>
        <dbReference type="EMBL" id="KAK6175733.1"/>
    </source>
</evidence>
<dbReference type="InterPro" id="IPR008972">
    <property type="entry name" value="Cupredoxin"/>
</dbReference>
<proteinExistence type="predicted"/>
<keyword evidence="5" id="KW-1185">Reference proteome</keyword>
<sequence length="1089" mass="122251">MGAGASVEGGDQIEDQMYAQKSSVAMIGNTSAERSKTSLVSNSNVIKGSNNLLIQRSRILDGTEAVIHVAKTGFSEHEVTVTEGQVVDFIWEETTSNMSLVQVVHDGEKLRPVIGGYQVNPDECGGLYHQQFNIEGEYKFALSGIRCTPVTVNVKRKMDLEARVTDNGFQPSIIHVDQGHAITWSWKNCSVPHTMQEVTFLMDRGCFKKQSTNPSMVATVTGGYRQQFQRTGLYYFLTESGQEVGKTHLCIVHVLDAIREYKLEILDRSFQPMILLIEEGDRVWFLWDKFKCKKSHSVYQIEAPPIGYSDQEPYIPTKDGFRWSAPSKQGLLSHQFHKAGVFYFSDQNFDEAAEYIGTIIVKPKQKEHIVNLTEKGFIPDLLYAYTGDRVWWTWNGDSVTDLIENLLIVEEDKCLNPAAKNKPASPISEDLYHVLDGESAGLMTRVGLATNHFTTIGVYHYRIAETDDSVNTCSIIINPGSKNNTVHLTDNGFEPKVLTIRPNDRVWWVWQSCKKQHNILQVSHQGGRIDGGFSSGQPRDSPSAYVYQFISPGVYYFISANLPKLFGAIVVSTQPQVHEVTVSNTEIYPDPVTVQTNDIVCWVFRQPQFYDINQIETLDQLLDGQMSENLFSPRRCIGRAVNTSGSIHLVSKSFQKKKVTITDQVKLSSVICDDRYDNTTIRVDKKGFHPSKVYLNTGQSVLWNWKGTDEEHNIIHVNSPNSDEPLNVIEGVKSFNSGKLMKNNSFLYTFDEEGAFSVASQGAPGYSCSIYIKESAIRSSTPYIIDKNGGTVNRFTCIKIGCDTPGADIYYTLDGSPPTLYSDTTRKYKSEKGVKLRHPGLCFIRAISVADEFIISYILTSKRYWVLSKEDDVDHSGESGSEDLMNRKSQVILTAKTTDWDWLNCSPNLKGCFTGPGEMEIFWEQPPENKRHLIRGYNVKLNDVVYCPMFPVHNNSLHITGLAGGRIYQVWVEAFSKDNHKTLKSNMLNLRCPIINNDGGPVISLEVPQIDDSLSIVWMSIDTPECPVDGYIVYINDQQCGPKLVPDPNSNRCKVIIGSCVLHTPYKIYVDALIASKTLNEITTPILCT</sequence>
<evidence type="ECO:0000259" key="3">
    <source>
        <dbReference type="Pfam" id="PF13290"/>
    </source>
</evidence>
<dbReference type="PANTHER" id="PTHR34192:SF10">
    <property type="entry name" value="PLASTOCYANIN MAJOR ISOFORM, CHLOROPLASTIC-RELATED"/>
    <property type="match status" value="1"/>
</dbReference>
<organism evidence="4 5">
    <name type="scientific">Patella caerulea</name>
    <name type="common">Rayed Mediterranean limpet</name>
    <dbReference type="NCBI Taxonomy" id="87958"/>
    <lineage>
        <taxon>Eukaryota</taxon>
        <taxon>Metazoa</taxon>
        <taxon>Spiralia</taxon>
        <taxon>Lophotrochozoa</taxon>
        <taxon>Mollusca</taxon>
        <taxon>Gastropoda</taxon>
        <taxon>Patellogastropoda</taxon>
        <taxon>Patelloidea</taxon>
        <taxon>Patellidae</taxon>
        <taxon>Patella</taxon>
    </lineage>
</organism>
<gene>
    <name evidence="4" type="ORF">SNE40_014126</name>
</gene>